<reference evidence="6" key="1">
    <citation type="submission" date="2020-12" db="EMBL/GenBank/DDBJ databases">
        <title>Genome reconstruction of Halomonas venusta strain DSM 4743.</title>
        <authorList>
            <person name="Aguirre-Garrido J.F."/>
            <person name="Hernandez-Soto L.M."/>
            <person name="Martinez-Abarca F."/>
        </authorList>
    </citation>
    <scope>NUCLEOTIDE SEQUENCE</scope>
    <source>
        <strain evidence="6">4743</strain>
    </source>
</reference>
<proteinExistence type="inferred from homology"/>
<evidence type="ECO:0000256" key="3">
    <source>
        <dbReference type="ARBA" id="ARBA00023125"/>
    </source>
</evidence>
<gene>
    <name evidence="6" type="ORF">JDS37_17620</name>
</gene>
<evidence type="ECO:0000256" key="2">
    <source>
        <dbReference type="ARBA" id="ARBA00023015"/>
    </source>
</evidence>
<dbReference type="Pfam" id="PF03466">
    <property type="entry name" value="LysR_substrate"/>
    <property type="match status" value="1"/>
</dbReference>
<keyword evidence="4" id="KW-0804">Transcription</keyword>
<dbReference type="SUPFAM" id="SSF46785">
    <property type="entry name" value="Winged helix' DNA-binding domain"/>
    <property type="match status" value="1"/>
</dbReference>
<dbReference type="PANTHER" id="PTHR30118">
    <property type="entry name" value="HTH-TYPE TRANSCRIPTIONAL REGULATOR LEUO-RELATED"/>
    <property type="match status" value="1"/>
</dbReference>
<dbReference type="Proteomes" id="UP000663479">
    <property type="component" value="Chromosome"/>
</dbReference>
<dbReference type="InterPro" id="IPR036390">
    <property type="entry name" value="WH_DNA-bd_sf"/>
</dbReference>
<dbReference type="InterPro" id="IPR005119">
    <property type="entry name" value="LysR_subst-bd"/>
</dbReference>
<dbReference type="InterPro" id="IPR000847">
    <property type="entry name" value="LysR_HTH_N"/>
</dbReference>
<dbReference type="PRINTS" id="PR00039">
    <property type="entry name" value="HTHLYSR"/>
</dbReference>
<feature type="domain" description="HTH lysR-type" evidence="5">
    <location>
        <begin position="11"/>
        <end position="67"/>
    </location>
</feature>
<organism evidence="6 7">
    <name type="scientific">Vreelandella venusta</name>
    <dbReference type="NCBI Taxonomy" id="44935"/>
    <lineage>
        <taxon>Bacteria</taxon>
        <taxon>Pseudomonadati</taxon>
        <taxon>Pseudomonadota</taxon>
        <taxon>Gammaproteobacteria</taxon>
        <taxon>Oceanospirillales</taxon>
        <taxon>Halomonadaceae</taxon>
        <taxon>Vreelandella</taxon>
    </lineage>
</organism>
<evidence type="ECO:0000313" key="7">
    <source>
        <dbReference type="Proteomes" id="UP000663479"/>
    </source>
</evidence>
<dbReference type="Pfam" id="PF00126">
    <property type="entry name" value="HTH_1"/>
    <property type="match status" value="1"/>
</dbReference>
<name>A0AAQ0CG68_9GAMM</name>
<dbReference type="EMBL" id="CP066539">
    <property type="protein sequence ID" value="QRL03069.1"/>
    <property type="molecule type" value="Genomic_DNA"/>
</dbReference>
<accession>A0AAQ0CG68</accession>
<dbReference type="RefSeq" id="WP_203463254.1">
    <property type="nucleotide sequence ID" value="NZ_CP066539.1"/>
</dbReference>
<dbReference type="InterPro" id="IPR050389">
    <property type="entry name" value="LysR-type_TF"/>
</dbReference>
<keyword evidence="3" id="KW-0238">DNA-binding</keyword>
<protein>
    <submittedName>
        <fullName evidence="6">LysR family transcriptional regulator</fullName>
    </submittedName>
</protein>
<evidence type="ECO:0000259" key="5">
    <source>
        <dbReference type="PROSITE" id="PS50931"/>
    </source>
</evidence>
<dbReference type="GO" id="GO:0003677">
    <property type="term" value="F:DNA binding"/>
    <property type="evidence" value="ECO:0007669"/>
    <property type="project" value="UniProtKB-KW"/>
</dbReference>
<dbReference type="InterPro" id="IPR036388">
    <property type="entry name" value="WH-like_DNA-bd_sf"/>
</dbReference>
<dbReference type="Gene3D" id="1.10.10.10">
    <property type="entry name" value="Winged helix-like DNA-binding domain superfamily/Winged helix DNA-binding domain"/>
    <property type="match status" value="1"/>
</dbReference>
<keyword evidence="2" id="KW-0805">Transcription regulation</keyword>
<evidence type="ECO:0000256" key="4">
    <source>
        <dbReference type="ARBA" id="ARBA00023163"/>
    </source>
</evidence>
<evidence type="ECO:0000313" key="6">
    <source>
        <dbReference type="EMBL" id="QRL03069.1"/>
    </source>
</evidence>
<comment type="similarity">
    <text evidence="1">Belongs to the LysR transcriptional regulatory family.</text>
</comment>
<dbReference type="AlphaFoldDB" id="A0AAQ0CG68"/>
<dbReference type="SUPFAM" id="SSF53850">
    <property type="entry name" value="Periplasmic binding protein-like II"/>
    <property type="match status" value="1"/>
</dbReference>
<evidence type="ECO:0000256" key="1">
    <source>
        <dbReference type="ARBA" id="ARBA00009437"/>
    </source>
</evidence>
<dbReference type="PROSITE" id="PS50931">
    <property type="entry name" value="HTH_LYSR"/>
    <property type="match status" value="1"/>
</dbReference>
<dbReference type="GO" id="GO:0003700">
    <property type="term" value="F:DNA-binding transcription factor activity"/>
    <property type="evidence" value="ECO:0007669"/>
    <property type="project" value="InterPro"/>
</dbReference>
<sequence>MTGKQMNPKADLNLIKIFLAIYETGSVSGAAQRVHLTQPSVSYSLSRLRSLLNDPLFHRTRDGMQPTFSADKLYETFRTSLMNIELAIASTSEFDPLLSRRTFRIALSDLGEVFLLPILMKKFRAIAPNISIEVVSLEVSQVEDWLLKGRIDAAVGNLTFLKGKVDFLSIFEEFYTCLVCAQHPRIGKQLTLSQFLNEHHVSVSRTTGHSIVEDILKKLEISRHVSLTIPHFSVLPSIIPDSEVIVCLPSRVAGMFAKNGNTKVMKIPLDLPKFEVGIYWANQLEDTAAQQWLTQTIHQTLTNI</sequence>
<dbReference type="PANTHER" id="PTHR30118:SF15">
    <property type="entry name" value="TRANSCRIPTIONAL REGULATORY PROTEIN"/>
    <property type="match status" value="1"/>
</dbReference>
<dbReference type="Gene3D" id="3.40.190.10">
    <property type="entry name" value="Periplasmic binding protein-like II"/>
    <property type="match status" value="2"/>
</dbReference>
<dbReference type="CDD" id="cd08459">
    <property type="entry name" value="PBP2_DntR_NahR_LinR_like"/>
    <property type="match status" value="1"/>
</dbReference>